<feature type="compositionally biased region" description="Acidic residues" evidence="5">
    <location>
        <begin position="765"/>
        <end position="776"/>
    </location>
</feature>
<dbReference type="GO" id="GO:0005524">
    <property type="term" value="F:ATP binding"/>
    <property type="evidence" value="ECO:0007669"/>
    <property type="project" value="UniProtKB-UniRule"/>
</dbReference>
<sequence length="1581" mass="166537">MLTAATALGLVDERERTLLKGKECSDRCSGPLLPVPSPSVSSFTFCPCWLLYLCAASDRRVKEIKPKYLCSLAFQAGHSEEGFNWLLTRLKRRPYTRYPVVALKVLVIIHTVIQQIPFETSKARAFSPLLSAIGRHWGAVARAHIRDIVASRRGSGSSSRGSVSVGISSSSAGTPLPVLIARYADVLGRKLAVLSVWELFFQGNWALDPFLRLNGLTLEMAASLEDPAVSPVNTKVADSLLRFADVLSPLALLFASPLQRSAPSWPLSLSALLRFLPEASALLSVVTHLVALLVLRAYEKDDTGRARVDVAREVYGLRERFLSFVASMRDLAGTCRQAARERGERRLLEFIGTPPEVENDIFADLPAHIAREARRQSLSGPAKSKSEDAVQPESTDMPRPQKVSAETEGDGLSDLLAGDHTANASHQENVRRQEGGSTDENPPASHPCPLSPSLVTDSPFVSPDPGGREGRNEKAVRQMGDEAAAATSGADGDDAESVRVAPESEHPAPSLSLSPSSRFPGTVKSAGLATAEGKERGAKVSLEFLGSGCSAASEVPKIAEPPPSPPRRRGGKSNSNKSPSMAGSDGASPKGAPPSAASCGGASQSQSQAGSSHRYPSQHNLSQGGGGDSRASMHRRTSEMLENLRDRRSKEAVRETMRERTSRIAAVLRNRRLSQQPPPQVADACAALSTCLPMPKEASPTSMVSVFEAEGQEDRSPDAPPRDREDDMEREREGGAASSGMHDERDFTEGGGEGRGAPSPVSSDPECESDQEGEEGSESRGPGPLPRWAGESGHHGGMPGPSSSASASVVDEHPDRSGAGRESQSLSEALPPRLPMEERGPQVPSPSPSSPSSSAASEGASFSSSSSSASEKQQKPPGSSKGQRAQGGSQKGNVKSEKGFGDFDFPFDFSASSWDWWASDGGQKSASPSAAQKHQPTAALQAQQQRAPMQQATQALQQNVAGQPPSQPVSAAGAHWWSGAPVTSGAPGVAGPGMRPHPFQPQVTQQRQVSADPYRHGQQQQRLSPSPQGTLPAPPSQPGGTSAAAGWKEFAFAFPLPPPSSSQKAPLPVCAPPSGAVSRASHSPTPGSQDTPPHSHQRVWKAGDRDQKGVPAAPNMQQHTHTRLPGPPSGGQHIHPHQPTQGVPAHYPGASDQRREIHRGRSSPSGRPTTSPAAQPSGHGANPFGLPRPNSPSPGSPLPMPGAGGGGGGRSSRPPLPVAPAQAANYRKQHAGASPVSGSVTMGPESGIAHDVLRLPPGLEVPPDEIRLGALIGSGATSNVYKGMWRGTDVAVKVLTGGSSSGVKGHGGPAGVTEDFARELGVMKELRHPNLVLLMGASTKVQPLALVTEFCAGGSLFGLLHKRAERGRGGAPSSNPNAVTFESASPWLTWRQKTKILHDVAKGLNFLHLHRPPIVHRDLKSLNVLLADRVTNPRDVPVCKVGDFGLARLQDGDWERMELTGGAGTFHWMAPEVMKARRDGGGPAIDSSEGTGGYSEKCDVYSFAIVAYEVLSGRIPFEELGPSPVAVALAVAAGRRPNLALVPPDCPGVLLRLMQASWAQDPGARPSFAQILETLNQAGSF</sequence>
<reference evidence="7" key="1">
    <citation type="submission" date="2014-11" db="EMBL/GenBank/DDBJ databases">
        <authorList>
            <person name="Otto D Thomas"/>
            <person name="Naeem Raeece"/>
        </authorList>
    </citation>
    <scope>NUCLEOTIDE SEQUENCE</scope>
</reference>
<evidence type="ECO:0000256" key="3">
    <source>
        <dbReference type="ARBA" id="ARBA00022840"/>
    </source>
</evidence>
<organism evidence="7">
    <name type="scientific">Chromera velia CCMP2878</name>
    <dbReference type="NCBI Taxonomy" id="1169474"/>
    <lineage>
        <taxon>Eukaryota</taxon>
        <taxon>Sar</taxon>
        <taxon>Alveolata</taxon>
        <taxon>Colpodellida</taxon>
        <taxon>Chromeraceae</taxon>
        <taxon>Chromera</taxon>
    </lineage>
</organism>
<dbReference type="Gene3D" id="3.30.200.20">
    <property type="entry name" value="Phosphorylase Kinase, domain 1"/>
    <property type="match status" value="1"/>
</dbReference>
<proteinExistence type="predicted"/>
<dbReference type="SMART" id="SM00220">
    <property type="entry name" value="S_TKc"/>
    <property type="match status" value="1"/>
</dbReference>
<evidence type="ECO:0000313" key="7">
    <source>
        <dbReference type="EMBL" id="CEM33120.1"/>
    </source>
</evidence>
<dbReference type="GO" id="GO:0004674">
    <property type="term" value="F:protein serine/threonine kinase activity"/>
    <property type="evidence" value="ECO:0007669"/>
    <property type="project" value="UniProtKB-KW"/>
</dbReference>
<keyword evidence="1" id="KW-0808">Transferase</keyword>
<dbReference type="InterPro" id="IPR017441">
    <property type="entry name" value="Protein_kinase_ATP_BS"/>
</dbReference>
<feature type="binding site" evidence="4">
    <location>
        <position position="1293"/>
    </location>
    <ligand>
        <name>ATP</name>
        <dbReference type="ChEBI" id="CHEBI:30616"/>
    </ligand>
</feature>
<keyword evidence="1" id="KW-0418">Kinase</keyword>
<feature type="region of interest" description="Disordered" evidence="5">
    <location>
        <begin position="549"/>
        <end position="660"/>
    </location>
</feature>
<dbReference type="InterPro" id="IPR001245">
    <property type="entry name" value="Ser-Thr/Tyr_kinase_cat_dom"/>
</dbReference>
<feature type="compositionally biased region" description="Polar residues" evidence="5">
    <location>
        <begin position="876"/>
        <end position="893"/>
    </location>
</feature>
<feature type="compositionally biased region" description="Low complexity" evidence="5">
    <location>
        <begin position="507"/>
        <end position="517"/>
    </location>
</feature>
<feature type="compositionally biased region" description="Low complexity" evidence="5">
    <location>
        <begin position="481"/>
        <end position="490"/>
    </location>
</feature>
<evidence type="ECO:0000259" key="6">
    <source>
        <dbReference type="PROSITE" id="PS50011"/>
    </source>
</evidence>
<feature type="region of interest" description="Disordered" evidence="5">
    <location>
        <begin position="1058"/>
        <end position="1242"/>
    </location>
</feature>
<evidence type="ECO:0000256" key="2">
    <source>
        <dbReference type="ARBA" id="ARBA00022741"/>
    </source>
</evidence>
<gene>
    <name evidence="7" type="ORF">Cvel_23045</name>
</gene>
<accession>A0A0G4GRY5</accession>
<feature type="compositionally biased region" description="Basic and acidic residues" evidence="5">
    <location>
        <begin position="810"/>
        <end position="819"/>
    </location>
</feature>
<dbReference type="VEuPathDB" id="CryptoDB:Cvel_23045"/>
<feature type="compositionally biased region" description="Low complexity" evidence="5">
    <location>
        <begin position="850"/>
        <end position="870"/>
    </location>
</feature>
<feature type="compositionally biased region" description="Low complexity" evidence="5">
    <location>
        <begin position="902"/>
        <end position="922"/>
    </location>
</feature>
<feature type="domain" description="Protein kinase" evidence="6">
    <location>
        <begin position="1266"/>
        <end position="1581"/>
    </location>
</feature>
<dbReference type="EMBL" id="CDMZ01001470">
    <property type="protein sequence ID" value="CEM33120.1"/>
    <property type="molecule type" value="Genomic_DNA"/>
</dbReference>
<dbReference type="CDD" id="cd13999">
    <property type="entry name" value="STKc_MAP3K-like"/>
    <property type="match status" value="1"/>
</dbReference>
<keyword evidence="1" id="KW-0723">Serine/threonine-protein kinase</keyword>
<dbReference type="InterPro" id="IPR051681">
    <property type="entry name" value="Ser/Thr_Kinases-Pseudokinases"/>
</dbReference>
<feature type="compositionally biased region" description="Low complexity" evidence="5">
    <location>
        <begin position="935"/>
        <end position="955"/>
    </location>
</feature>
<feature type="compositionally biased region" description="Basic and acidic residues" evidence="5">
    <location>
        <begin position="466"/>
        <end position="480"/>
    </location>
</feature>
<feature type="compositionally biased region" description="Pro residues" evidence="5">
    <location>
        <begin position="1189"/>
        <end position="1200"/>
    </location>
</feature>
<feature type="compositionally biased region" description="Low complexity" evidence="5">
    <location>
        <begin position="582"/>
        <end position="612"/>
    </location>
</feature>
<dbReference type="PROSITE" id="PS50011">
    <property type="entry name" value="PROTEIN_KINASE_DOM"/>
    <property type="match status" value="1"/>
</dbReference>
<dbReference type="PANTHER" id="PTHR44329">
    <property type="entry name" value="SERINE/THREONINE-PROTEIN KINASE TNNI3K-RELATED"/>
    <property type="match status" value="1"/>
</dbReference>
<protein>
    <recommendedName>
        <fullName evidence="6">Protein kinase domain-containing protein</fullName>
    </recommendedName>
</protein>
<evidence type="ECO:0000256" key="5">
    <source>
        <dbReference type="SAM" id="MobiDB-lite"/>
    </source>
</evidence>
<dbReference type="InterPro" id="IPR000719">
    <property type="entry name" value="Prot_kinase_dom"/>
</dbReference>
<feature type="compositionally biased region" description="Low complexity" evidence="5">
    <location>
        <begin position="1162"/>
        <end position="1172"/>
    </location>
</feature>
<dbReference type="SUPFAM" id="SSF56112">
    <property type="entry name" value="Protein kinase-like (PK-like)"/>
    <property type="match status" value="1"/>
</dbReference>
<dbReference type="Gene3D" id="1.10.510.10">
    <property type="entry name" value="Transferase(Phosphotransferase) domain 1"/>
    <property type="match status" value="1"/>
</dbReference>
<feature type="compositionally biased region" description="Basic and acidic residues" evidence="5">
    <location>
        <begin position="712"/>
        <end position="734"/>
    </location>
</feature>
<evidence type="ECO:0000256" key="1">
    <source>
        <dbReference type="ARBA" id="ARBA00022527"/>
    </source>
</evidence>
<keyword evidence="3 4" id="KW-0067">ATP-binding</keyword>
<feature type="compositionally biased region" description="Polar residues" evidence="5">
    <location>
        <begin position="924"/>
        <end position="934"/>
    </location>
</feature>
<dbReference type="InterPro" id="IPR008271">
    <property type="entry name" value="Ser/Thr_kinase_AS"/>
</dbReference>
<feature type="compositionally biased region" description="Polar residues" evidence="5">
    <location>
        <begin position="1017"/>
        <end position="1029"/>
    </location>
</feature>
<feature type="compositionally biased region" description="Polar residues" evidence="5">
    <location>
        <begin position="1080"/>
        <end position="1094"/>
    </location>
</feature>
<feature type="compositionally biased region" description="Polar residues" evidence="5">
    <location>
        <begin position="572"/>
        <end position="581"/>
    </location>
</feature>
<evidence type="ECO:0000256" key="4">
    <source>
        <dbReference type="PROSITE-ProRule" id="PRU10141"/>
    </source>
</evidence>
<dbReference type="InterPro" id="IPR011009">
    <property type="entry name" value="Kinase-like_dom_sf"/>
</dbReference>
<keyword evidence="2 4" id="KW-0547">Nucleotide-binding</keyword>
<feature type="region of interest" description="Disordered" evidence="5">
    <location>
        <begin position="373"/>
        <end position="535"/>
    </location>
</feature>
<name>A0A0G4GRY5_9ALVE</name>
<feature type="region of interest" description="Disordered" evidence="5">
    <location>
        <begin position="693"/>
        <end position="1043"/>
    </location>
</feature>
<dbReference type="PROSITE" id="PS00107">
    <property type="entry name" value="PROTEIN_KINASE_ATP"/>
    <property type="match status" value="1"/>
</dbReference>
<dbReference type="PROSITE" id="PS00108">
    <property type="entry name" value="PROTEIN_KINASE_ST"/>
    <property type="match status" value="1"/>
</dbReference>
<feature type="compositionally biased region" description="Basic and acidic residues" evidence="5">
    <location>
        <begin position="636"/>
        <end position="660"/>
    </location>
</feature>
<dbReference type="Pfam" id="PF07714">
    <property type="entry name" value="PK_Tyr_Ser-Thr"/>
    <property type="match status" value="1"/>
</dbReference>